<evidence type="ECO:0000256" key="1">
    <source>
        <dbReference type="ARBA" id="ARBA00004123"/>
    </source>
</evidence>
<evidence type="ECO:0000256" key="2">
    <source>
        <dbReference type="ARBA" id="ARBA00022723"/>
    </source>
</evidence>
<dbReference type="InterPro" id="IPR051059">
    <property type="entry name" value="VerF-like"/>
</dbReference>
<dbReference type="PROSITE" id="PS50157">
    <property type="entry name" value="ZINC_FINGER_C2H2_2"/>
    <property type="match status" value="1"/>
</dbReference>
<comment type="caution">
    <text evidence="9">The sequence shown here is derived from an EMBL/GenBank/DDBJ whole genome shotgun (WGS) entry which is preliminary data.</text>
</comment>
<accession>A0A9P8NZL5</accession>
<dbReference type="Pfam" id="PF00096">
    <property type="entry name" value="zf-C2H2"/>
    <property type="match status" value="1"/>
</dbReference>
<gene>
    <name evidence="9" type="ORF">OGAPHI_005419</name>
</gene>
<dbReference type="OrthoDB" id="1405595at2759"/>
<dbReference type="InterPro" id="IPR036236">
    <property type="entry name" value="Znf_C2H2_sf"/>
</dbReference>
<dbReference type="PROSITE" id="PS00028">
    <property type="entry name" value="ZINC_FINGER_C2H2_1"/>
    <property type="match status" value="2"/>
</dbReference>
<evidence type="ECO:0000256" key="4">
    <source>
        <dbReference type="ARBA" id="ARBA00022771"/>
    </source>
</evidence>
<evidence type="ECO:0000256" key="7">
    <source>
        <dbReference type="PROSITE-ProRule" id="PRU00042"/>
    </source>
</evidence>
<comment type="subcellular location">
    <subcellularLocation>
        <location evidence="1">Nucleus</location>
    </subcellularLocation>
</comment>
<proteinExistence type="predicted"/>
<dbReference type="SUPFAM" id="SSF57667">
    <property type="entry name" value="beta-beta-alpha zinc fingers"/>
    <property type="match status" value="1"/>
</dbReference>
<protein>
    <recommendedName>
        <fullName evidence="8">C2H2-type domain-containing protein</fullName>
    </recommendedName>
</protein>
<dbReference type="InterPro" id="IPR013087">
    <property type="entry name" value="Znf_C2H2_type"/>
</dbReference>
<dbReference type="GO" id="GO:0000981">
    <property type="term" value="F:DNA-binding transcription factor activity, RNA polymerase II-specific"/>
    <property type="evidence" value="ECO:0007669"/>
    <property type="project" value="InterPro"/>
</dbReference>
<evidence type="ECO:0000256" key="5">
    <source>
        <dbReference type="ARBA" id="ARBA00022833"/>
    </source>
</evidence>
<dbReference type="Proteomes" id="UP000769157">
    <property type="component" value="Unassembled WGS sequence"/>
</dbReference>
<feature type="domain" description="C2H2-type" evidence="8">
    <location>
        <begin position="6"/>
        <end position="33"/>
    </location>
</feature>
<reference evidence="9" key="1">
    <citation type="journal article" date="2021" name="Open Biol.">
        <title>Shared evolutionary footprints suggest mitochondrial oxidative damage underlies multiple complex I losses in fungi.</title>
        <authorList>
            <person name="Schikora-Tamarit M.A."/>
            <person name="Marcet-Houben M."/>
            <person name="Nosek J."/>
            <person name="Gabaldon T."/>
        </authorList>
    </citation>
    <scope>NUCLEOTIDE SEQUENCE</scope>
    <source>
        <strain evidence="9">CBS6075</strain>
    </source>
</reference>
<keyword evidence="2" id="KW-0479">Metal-binding</keyword>
<name>A0A9P8NZL5_9ASCO</name>
<dbReference type="InterPro" id="IPR007219">
    <property type="entry name" value="XnlR_reg_dom"/>
</dbReference>
<dbReference type="GeneID" id="70237383"/>
<dbReference type="Gene3D" id="3.30.160.60">
    <property type="entry name" value="Classic Zinc Finger"/>
    <property type="match status" value="1"/>
</dbReference>
<keyword evidence="5" id="KW-0862">Zinc</keyword>
<evidence type="ECO:0000313" key="10">
    <source>
        <dbReference type="Proteomes" id="UP000769157"/>
    </source>
</evidence>
<reference evidence="9" key="2">
    <citation type="submission" date="2021-01" db="EMBL/GenBank/DDBJ databases">
        <authorList>
            <person name="Schikora-Tamarit M.A."/>
        </authorList>
    </citation>
    <scope>NUCLEOTIDE SEQUENCE</scope>
    <source>
        <strain evidence="9">CBS6075</strain>
    </source>
</reference>
<organism evidence="9 10">
    <name type="scientific">Ogataea philodendri</name>
    <dbReference type="NCBI Taxonomy" id="1378263"/>
    <lineage>
        <taxon>Eukaryota</taxon>
        <taxon>Fungi</taxon>
        <taxon>Dikarya</taxon>
        <taxon>Ascomycota</taxon>
        <taxon>Saccharomycotina</taxon>
        <taxon>Pichiomycetes</taxon>
        <taxon>Pichiales</taxon>
        <taxon>Pichiaceae</taxon>
        <taxon>Ogataea</taxon>
    </lineage>
</organism>
<dbReference type="GO" id="GO:0000785">
    <property type="term" value="C:chromatin"/>
    <property type="evidence" value="ECO:0007669"/>
    <property type="project" value="TreeGrafter"/>
</dbReference>
<dbReference type="GO" id="GO:0006351">
    <property type="term" value="P:DNA-templated transcription"/>
    <property type="evidence" value="ECO:0007669"/>
    <property type="project" value="InterPro"/>
</dbReference>
<evidence type="ECO:0000313" key="9">
    <source>
        <dbReference type="EMBL" id="KAH3662171.1"/>
    </source>
</evidence>
<sequence length="711" mass="83050">MANKQFECQVCHKVFSRVDYLNRHQVNHDAIKPYPCPQCNIGFARRDLRDKHFKSKIHKRRIDLLRRHESVATVEKPPTVVPKEEAPMDNYGWLFGSYSNPGSNTPPLDEPFFLNTVSPEPNVNIRDHSDSYTPQMFEDHTIGMLLEILSMPELNEIFHPVNLSYFVDLFWKNFDVNYPIIHRPINSNHPFLLISVISYGMVYSNSPVNISLACQIQRRLMKLQMDEICDSEGVSLESLQSLLLSSHFCSNIGDSSLHRQAKLFHGTIMGVVDLPSLVQQLHEPIIAKPESATKEELTRFWTDWIRYESYKRVAFFAYVCDSQHAYLNQGHTMISVFDLQLDLPYTDAVWMASDPNVFLQEYLKQPRELTPRRKETERRPPETSNWINIMPHIKEEGKWPNFLFSLRRLMQPYKEHQKEYNLNCFNQFSRLIILQGLISITWNLKWKGLQDLGIASKKKLESLTIKLQDAFDRWRDYFDYQIHTTNTAVMKRNPPENKDLTYLNRYDTSPIFWNNLTQHQFGLLLLYVDTHALQNLAVQYAATASSSNPYPRLDSSINIQAWIRNTNSQRTLVNACKLLRTVFFNTEIISCIPHLVKYVGSACLALWCFETYREDLPSDLEESSVANPMRYICNGQIHEPSAKEDSFNYLNMIIDDDENIDAKTEFVLRQQQVLGILCYCSLLFESNEWKSLNVTGLLLRQLVFKRHQNFE</sequence>
<dbReference type="SMART" id="SM00355">
    <property type="entry name" value="ZnF_C2H2"/>
    <property type="match status" value="2"/>
</dbReference>
<keyword evidence="10" id="KW-1185">Reference proteome</keyword>
<evidence type="ECO:0000259" key="8">
    <source>
        <dbReference type="PROSITE" id="PS50157"/>
    </source>
</evidence>
<dbReference type="GO" id="GO:0000978">
    <property type="term" value="F:RNA polymerase II cis-regulatory region sequence-specific DNA binding"/>
    <property type="evidence" value="ECO:0007669"/>
    <property type="project" value="InterPro"/>
</dbReference>
<dbReference type="Pfam" id="PF04082">
    <property type="entry name" value="Fungal_trans"/>
    <property type="match status" value="1"/>
</dbReference>
<keyword evidence="3" id="KW-0677">Repeat</keyword>
<dbReference type="PANTHER" id="PTHR40626">
    <property type="entry name" value="MIP31509P"/>
    <property type="match status" value="1"/>
</dbReference>
<keyword evidence="6" id="KW-0539">Nucleus</keyword>
<evidence type="ECO:0000256" key="6">
    <source>
        <dbReference type="ARBA" id="ARBA00023242"/>
    </source>
</evidence>
<keyword evidence="4 7" id="KW-0863">Zinc-finger</keyword>
<dbReference type="PANTHER" id="PTHR40626:SF11">
    <property type="entry name" value="ZINC FINGER PROTEIN YPR022C"/>
    <property type="match status" value="1"/>
</dbReference>
<dbReference type="GO" id="GO:0005634">
    <property type="term" value="C:nucleus"/>
    <property type="evidence" value="ECO:0007669"/>
    <property type="project" value="UniProtKB-SubCell"/>
</dbReference>
<dbReference type="GO" id="GO:0008270">
    <property type="term" value="F:zinc ion binding"/>
    <property type="evidence" value="ECO:0007669"/>
    <property type="project" value="UniProtKB-KW"/>
</dbReference>
<evidence type="ECO:0000256" key="3">
    <source>
        <dbReference type="ARBA" id="ARBA00022737"/>
    </source>
</evidence>
<dbReference type="EMBL" id="JAEUBE010000378">
    <property type="protein sequence ID" value="KAH3662171.1"/>
    <property type="molecule type" value="Genomic_DNA"/>
</dbReference>
<dbReference type="AlphaFoldDB" id="A0A9P8NZL5"/>
<dbReference type="RefSeq" id="XP_046059260.1">
    <property type="nucleotide sequence ID" value="XM_046206602.1"/>
</dbReference>